<dbReference type="GO" id="GO:0031511">
    <property type="term" value="C:Mis6-Sim4 complex"/>
    <property type="evidence" value="ECO:0007669"/>
    <property type="project" value="TreeGrafter"/>
</dbReference>
<comment type="subcellular location">
    <subcellularLocation>
        <location evidence="2">Chromosome</location>
        <location evidence="2">Centromere</location>
    </subcellularLocation>
    <subcellularLocation>
        <location evidence="1">Nucleus</location>
    </subcellularLocation>
</comment>
<dbReference type="STRING" id="1198029.A0A1U7LKQ7"/>
<keyword evidence="5" id="KW-0539">Nucleus</keyword>
<reference evidence="7 8" key="1">
    <citation type="submission" date="2016-04" db="EMBL/GenBank/DDBJ databases">
        <title>Evolutionary innovation and constraint leading to complex multicellularity in the Ascomycota.</title>
        <authorList>
            <person name="Cisse O."/>
            <person name="Nguyen A."/>
            <person name="Hewitt D.A."/>
            <person name="Jedd G."/>
            <person name="Stajich J.E."/>
        </authorList>
    </citation>
    <scope>NUCLEOTIDE SEQUENCE [LARGE SCALE GENOMIC DNA]</scope>
    <source>
        <strain evidence="7 8">DAH-3</strain>
    </source>
</reference>
<dbReference type="PANTHER" id="PTHR14582">
    <property type="entry name" value="INNER KINETOCHORE SUBUNIT MAL2"/>
    <property type="match status" value="1"/>
</dbReference>
<comment type="caution">
    <text evidence="7">The sequence shown here is derived from an EMBL/GenBank/DDBJ whole genome shotgun (WGS) entry which is preliminary data.</text>
</comment>
<evidence type="ECO:0000313" key="7">
    <source>
        <dbReference type="EMBL" id="OLL23240.1"/>
    </source>
</evidence>
<dbReference type="InterPro" id="IPR018464">
    <property type="entry name" value="CENP-O"/>
</dbReference>
<evidence type="ECO:0000256" key="4">
    <source>
        <dbReference type="ARBA" id="ARBA00022454"/>
    </source>
</evidence>
<name>A0A1U7LKQ7_NEOID</name>
<evidence type="ECO:0000256" key="1">
    <source>
        <dbReference type="ARBA" id="ARBA00004123"/>
    </source>
</evidence>
<dbReference type="CDD" id="cd23830">
    <property type="entry name" value="DRWD-N_Mcm21"/>
    <property type="match status" value="1"/>
</dbReference>
<comment type="similarity">
    <text evidence="3">Belongs to the CENP-O/MCM21 family.</text>
</comment>
<organism evidence="7 8">
    <name type="scientific">Neolecta irregularis (strain DAH-3)</name>
    <dbReference type="NCBI Taxonomy" id="1198029"/>
    <lineage>
        <taxon>Eukaryota</taxon>
        <taxon>Fungi</taxon>
        <taxon>Dikarya</taxon>
        <taxon>Ascomycota</taxon>
        <taxon>Taphrinomycotina</taxon>
        <taxon>Neolectales</taxon>
        <taxon>Neolectaceae</taxon>
        <taxon>Neolecta</taxon>
    </lineage>
</organism>
<proteinExistence type="inferred from homology"/>
<keyword evidence="6" id="KW-0137">Centromere</keyword>
<dbReference type="GO" id="GO:0005634">
    <property type="term" value="C:nucleus"/>
    <property type="evidence" value="ECO:0007669"/>
    <property type="project" value="UniProtKB-SubCell"/>
</dbReference>
<dbReference type="PANTHER" id="PTHR14582:SF1">
    <property type="entry name" value="CENTROMERE PROTEIN O"/>
    <property type="match status" value="1"/>
</dbReference>
<gene>
    <name evidence="7" type="ORF">NEOLI_002282</name>
</gene>
<sequence length="261" mass="29126">MIAGGFFFVDGGYHSPPMDSRTAALQAQVAALKHRRIRAAIAASRRPLVCATIDGMGINLENIHPENIGALDIHAQKKHVESSIRRMAGLTLFQPHDPNPNPRSLKPSTGQCLMGLRIDLCLESRFQSPYYLILAVDKRAFRIYKHTIPSFIPLSSLARSLLNSDFSAFARALRSALLLWTRRNCDLSLLSRLPAVSDLKFDHSLSLVDLTFRNSQIHLVYSSSGTPDKCIVLTDHKRDPLLEHQIFSHKGSLSDFFNSIP</sequence>
<evidence type="ECO:0000256" key="6">
    <source>
        <dbReference type="ARBA" id="ARBA00023328"/>
    </source>
</evidence>
<dbReference type="EMBL" id="LXFE01002040">
    <property type="protein sequence ID" value="OLL23240.1"/>
    <property type="molecule type" value="Genomic_DNA"/>
</dbReference>
<accession>A0A1U7LKQ7</accession>
<evidence type="ECO:0000313" key="8">
    <source>
        <dbReference type="Proteomes" id="UP000186594"/>
    </source>
</evidence>
<dbReference type="OrthoDB" id="10050372at2759"/>
<evidence type="ECO:0000256" key="3">
    <source>
        <dbReference type="ARBA" id="ARBA00007321"/>
    </source>
</evidence>
<dbReference type="AlphaFoldDB" id="A0A1U7LKQ7"/>
<protein>
    <submittedName>
        <fullName evidence="7">Chromosome segregation protein mal2</fullName>
    </submittedName>
</protein>
<keyword evidence="8" id="KW-1185">Reference proteome</keyword>
<evidence type="ECO:0000256" key="2">
    <source>
        <dbReference type="ARBA" id="ARBA00004584"/>
    </source>
</evidence>
<dbReference type="OMA" id="HPENIGA"/>
<dbReference type="Proteomes" id="UP000186594">
    <property type="component" value="Unassembled WGS sequence"/>
</dbReference>
<dbReference type="Pfam" id="PF09496">
    <property type="entry name" value="CENP-O"/>
    <property type="match status" value="1"/>
</dbReference>
<keyword evidence="4" id="KW-0158">Chromosome</keyword>
<evidence type="ECO:0000256" key="5">
    <source>
        <dbReference type="ARBA" id="ARBA00023242"/>
    </source>
</evidence>